<dbReference type="Gene3D" id="3.40.50.720">
    <property type="entry name" value="NAD(P)-binding Rossmann-like Domain"/>
    <property type="match status" value="1"/>
</dbReference>
<dbReference type="InterPro" id="IPR042113">
    <property type="entry name" value="P_AcTrfase_dom1"/>
</dbReference>
<evidence type="ECO:0000256" key="1">
    <source>
        <dbReference type="ARBA" id="ARBA00001936"/>
    </source>
</evidence>
<evidence type="ECO:0000256" key="12">
    <source>
        <dbReference type="PIRSR" id="PIRSR036684-1"/>
    </source>
</evidence>
<evidence type="ECO:0000256" key="9">
    <source>
        <dbReference type="ARBA" id="ARBA00040273"/>
    </source>
</evidence>
<evidence type="ECO:0000313" key="17">
    <source>
        <dbReference type="EMBL" id="THD10569.1"/>
    </source>
</evidence>
<dbReference type="PANTHER" id="PTHR43237:SF4">
    <property type="entry name" value="NADP-DEPENDENT MALIC ENZYME"/>
    <property type="match status" value="1"/>
</dbReference>
<keyword evidence="5 13" id="KW-0479">Metal-binding</keyword>
<feature type="domain" description="Malic enzyme N-terminal" evidence="16">
    <location>
        <begin position="20"/>
        <end position="153"/>
    </location>
</feature>
<dbReference type="PIRSF" id="PIRSF036684">
    <property type="entry name" value="ME_PTA"/>
    <property type="match status" value="1"/>
</dbReference>
<sequence>MSLSDELKQAALEYHRQAPAGKIKVTSTKPLLTQRDLGLAYSPGVAAVCEAVVDDPTNAATLTARGNLVAVISNGTAVLGLGAIGPLAAKPVMEGKAVLFQKFAGIDVFDIEIDERDPDKLVDIIASLEPTFGGINLEDIKAPECFIVERKLRERMRIPVFHDDQHGTSIIVGAAVLNAVHIVGKQLKDVRVAASGAGAAGIACLDMLVSLGVRPEHILVSDKDGVLYQGRPGLDPQGARYARPTDARTLADIVVGADVFLGVSAGGVLKPEMVASMAARPIVLALANPTPEIQPDAARAVRPDCIVATGRSDYPNQVNNALCFPYIFRGALDVSASTINEAMKIACVHAIAKLARREASDVAARAYGGKAPHFGPDYIIPQPFDPRLLVELAPAVAQAAMDSGVATRPIEDMAAYRERLSNFVFRTGWAMKPVFARAKAEPKRVVYTEGEEETILRAIQTVLEEGLARPILLGRPEVITRRIERIGLNLQPGRDFELVNIHSDPRFNDYWQQYHQLAERRGVTPALAKSLVRSRSTLIGALMLARGEADAMICGVVGRFQKKLEHLLEVLPLDPGISAPAAMSAVANDKGLTFFLDTHVQENPSAEQIAEATLQASLRLKLFGITPRIALLSVSNFGSRNTQGALKMRRALQLIRAHVPRLEVEGEMQADTALNPEIRERLFPNSNLKGPANVFVLPDLESANISFNLVRSMTDGVVIGPILMGLSRPVHILTPASTPRRVVNMTAIACVEAQIRAAAGV</sequence>
<dbReference type="STRING" id="993689.GCA_002077135_00493"/>
<feature type="binding site" evidence="14">
    <location>
        <begin position="78"/>
        <end position="85"/>
    </location>
    <ligand>
        <name>NADP(+)</name>
        <dbReference type="ChEBI" id="CHEBI:58349"/>
    </ligand>
</feature>
<dbReference type="InterPro" id="IPR012301">
    <property type="entry name" value="Malic_N_dom"/>
</dbReference>
<evidence type="ECO:0000256" key="14">
    <source>
        <dbReference type="PIRSR" id="PIRSR036684-3"/>
    </source>
</evidence>
<dbReference type="InterPro" id="IPR002505">
    <property type="entry name" value="PTA_PTB"/>
</dbReference>
<keyword evidence="6" id="KW-0560">Oxidoreductase</keyword>
<dbReference type="InterPro" id="IPR012302">
    <property type="entry name" value="Malic_NAD-bd"/>
</dbReference>
<dbReference type="FunFam" id="3.40.50.720:FF:000095">
    <property type="entry name" value="NADP-dependent malic enzyme"/>
    <property type="match status" value="1"/>
</dbReference>
<comment type="catalytic activity">
    <reaction evidence="11">
        <text>oxaloacetate + H(+) = pyruvate + CO2</text>
        <dbReference type="Rhea" id="RHEA:15641"/>
        <dbReference type="ChEBI" id="CHEBI:15361"/>
        <dbReference type="ChEBI" id="CHEBI:15378"/>
        <dbReference type="ChEBI" id="CHEBI:16452"/>
        <dbReference type="ChEBI" id="CHEBI:16526"/>
        <dbReference type="EC" id="1.1.1.40"/>
    </reaction>
</comment>
<evidence type="ECO:0000256" key="2">
    <source>
        <dbReference type="ARBA" id="ARBA00001946"/>
    </source>
</evidence>
<dbReference type="EC" id="1.1.1.40" evidence="8"/>
<dbReference type="CDD" id="cd05311">
    <property type="entry name" value="NAD_bind_2_malic_enz"/>
    <property type="match status" value="1"/>
</dbReference>
<feature type="domain" description="Malic enzyme NAD-binding" evidence="15">
    <location>
        <begin position="165"/>
        <end position="401"/>
    </location>
</feature>
<dbReference type="InterPro" id="IPR045213">
    <property type="entry name" value="Malic_NAD-bd_bact_type"/>
</dbReference>
<protein>
    <recommendedName>
        <fullName evidence="9">NADP-dependent malic enzyme</fullName>
        <ecNumber evidence="8">1.1.1.40</ecNumber>
    </recommendedName>
</protein>
<dbReference type="InterPro" id="IPR036291">
    <property type="entry name" value="NAD(P)-bd_dom_sf"/>
</dbReference>
<dbReference type="InterPro" id="IPR046346">
    <property type="entry name" value="Aminoacid_DH-like_N_sf"/>
</dbReference>
<comment type="similarity">
    <text evidence="3">In the N-terminal section; belongs to the malic enzymes family.</text>
</comment>
<proteinExistence type="inferred from homology"/>
<evidence type="ECO:0000313" key="18">
    <source>
        <dbReference type="Proteomes" id="UP000307749"/>
    </source>
</evidence>
<dbReference type="GO" id="GO:0046872">
    <property type="term" value="F:metal ion binding"/>
    <property type="evidence" value="ECO:0007669"/>
    <property type="project" value="UniProtKB-KW"/>
</dbReference>
<comment type="similarity">
    <text evidence="4">In the C-terminal section; belongs to the phosphate acetyltransferase and butyryltransferase family.</text>
</comment>
<evidence type="ECO:0000256" key="5">
    <source>
        <dbReference type="ARBA" id="ARBA00022723"/>
    </source>
</evidence>
<evidence type="ECO:0000256" key="13">
    <source>
        <dbReference type="PIRSR" id="PIRSR036684-2"/>
    </source>
</evidence>
<dbReference type="Pfam" id="PF01515">
    <property type="entry name" value="PTA_PTB"/>
    <property type="match status" value="1"/>
</dbReference>
<feature type="active site" description="Proton acceptor" evidence="12">
    <location>
        <position position="96"/>
    </location>
</feature>
<dbReference type="InterPro" id="IPR012188">
    <property type="entry name" value="ME_PTA"/>
</dbReference>
<organism evidence="17 18">
    <name type="scientific">Metallibacterium scheffleri</name>
    <dbReference type="NCBI Taxonomy" id="993689"/>
    <lineage>
        <taxon>Bacteria</taxon>
        <taxon>Pseudomonadati</taxon>
        <taxon>Pseudomonadota</taxon>
        <taxon>Gammaproteobacteria</taxon>
        <taxon>Lysobacterales</taxon>
        <taxon>Rhodanobacteraceae</taxon>
        <taxon>Metallibacterium</taxon>
    </lineage>
</organism>
<dbReference type="SUPFAM" id="SSF53223">
    <property type="entry name" value="Aminoacid dehydrogenase-like, N-terminal domain"/>
    <property type="match status" value="1"/>
</dbReference>
<dbReference type="GO" id="GO:0006108">
    <property type="term" value="P:malate metabolic process"/>
    <property type="evidence" value="ECO:0007669"/>
    <property type="project" value="InterPro"/>
</dbReference>
<feature type="binding site" evidence="13">
    <location>
        <position position="139"/>
    </location>
    <ligand>
        <name>a divalent metal cation</name>
        <dbReference type="ChEBI" id="CHEBI:60240"/>
    </ligand>
</feature>
<accession>A0A4S3KNU0</accession>
<dbReference type="Gene3D" id="3.40.50.10950">
    <property type="match status" value="1"/>
</dbReference>
<comment type="catalytic activity">
    <reaction evidence="10">
        <text>(S)-malate + NADP(+) = pyruvate + CO2 + NADPH</text>
        <dbReference type="Rhea" id="RHEA:18253"/>
        <dbReference type="ChEBI" id="CHEBI:15361"/>
        <dbReference type="ChEBI" id="CHEBI:15589"/>
        <dbReference type="ChEBI" id="CHEBI:16526"/>
        <dbReference type="ChEBI" id="CHEBI:57783"/>
        <dbReference type="ChEBI" id="CHEBI:58349"/>
        <dbReference type="EC" id="1.1.1.40"/>
    </reaction>
</comment>
<dbReference type="AlphaFoldDB" id="A0A4S3KNU0"/>
<dbReference type="Pfam" id="PF03949">
    <property type="entry name" value="Malic_M"/>
    <property type="match status" value="1"/>
</dbReference>
<evidence type="ECO:0000256" key="3">
    <source>
        <dbReference type="ARBA" id="ARBA00007686"/>
    </source>
</evidence>
<keyword evidence="14" id="KW-0521">NADP</keyword>
<dbReference type="Gene3D" id="3.40.50.10750">
    <property type="entry name" value="Isocitrate/Isopropylmalate dehydrogenase-like"/>
    <property type="match status" value="1"/>
</dbReference>
<evidence type="ECO:0000256" key="6">
    <source>
        <dbReference type="ARBA" id="ARBA00023002"/>
    </source>
</evidence>
<dbReference type="InterPro" id="IPR042112">
    <property type="entry name" value="P_AcTrfase_dom2"/>
</dbReference>
<dbReference type="GO" id="GO:0051287">
    <property type="term" value="F:NAD binding"/>
    <property type="evidence" value="ECO:0007669"/>
    <property type="project" value="InterPro"/>
</dbReference>
<evidence type="ECO:0000256" key="10">
    <source>
        <dbReference type="ARBA" id="ARBA00050924"/>
    </source>
</evidence>
<dbReference type="Pfam" id="PF00390">
    <property type="entry name" value="malic"/>
    <property type="match status" value="1"/>
</dbReference>
<evidence type="ECO:0000256" key="8">
    <source>
        <dbReference type="ARBA" id="ARBA00038964"/>
    </source>
</evidence>
<keyword evidence="18" id="KW-1185">Reference proteome</keyword>
<dbReference type="SMART" id="SM00919">
    <property type="entry name" value="Malic_M"/>
    <property type="match status" value="1"/>
</dbReference>
<reference evidence="17 18" key="1">
    <citation type="submission" date="2017-02" db="EMBL/GenBank/DDBJ databases">
        <title>Whole genome sequencing of Metallibacterium scheffleri DSM 24874 (T).</title>
        <authorList>
            <person name="Kumar S."/>
            <person name="Patil P."/>
            <person name="Patil P.B."/>
        </authorList>
    </citation>
    <scope>NUCLEOTIDE SEQUENCE [LARGE SCALE GENOMIC DNA]</scope>
    <source>
        <strain evidence="17 18">DSM 24874</strain>
    </source>
</reference>
<dbReference type="InterPro" id="IPR051674">
    <property type="entry name" value="Malate_Decarboxylase"/>
</dbReference>
<evidence type="ECO:0000259" key="15">
    <source>
        <dbReference type="SMART" id="SM00919"/>
    </source>
</evidence>
<dbReference type="FunFam" id="3.40.50.10380:FF:000003">
    <property type="entry name" value="NADP-dependent malic enzyme"/>
    <property type="match status" value="1"/>
</dbReference>
<gene>
    <name evidence="17" type="ORF">B1806_07645</name>
</gene>
<dbReference type="Proteomes" id="UP000307749">
    <property type="component" value="Unassembled WGS sequence"/>
</dbReference>
<evidence type="ECO:0000259" key="16">
    <source>
        <dbReference type="SMART" id="SM01274"/>
    </source>
</evidence>
<dbReference type="RefSeq" id="WP_081125926.1">
    <property type="nucleotide sequence ID" value="NZ_DAHXOC010000001.1"/>
</dbReference>
<evidence type="ECO:0000256" key="11">
    <source>
        <dbReference type="ARBA" id="ARBA00051384"/>
    </source>
</evidence>
<evidence type="ECO:0000256" key="4">
    <source>
        <dbReference type="ARBA" id="ARBA00008756"/>
    </source>
</evidence>
<dbReference type="InterPro" id="IPR037062">
    <property type="entry name" value="Malic_N_dom_sf"/>
</dbReference>
<dbReference type="PANTHER" id="PTHR43237">
    <property type="entry name" value="NADP-DEPENDENT MALIC ENZYME"/>
    <property type="match status" value="1"/>
</dbReference>
<feature type="binding site" evidence="14">
    <location>
        <position position="288"/>
    </location>
    <ligand>
        <name>NADP(+)</name>
        <dbReference type="ChEBI" id="CHEBI:58349"/>
    </ligand>
</feature>
<dbReference type="OrthoDB" id="9805787at2"/>
<comment type="caution">
    <text evidence="17">The sequence shown here is derived from an EMBL/GenBank/DDBJ whole genome shotgun (WGS) entry which is preliminary data.</text>
</comment>
<dbReference type="EMBL" id="MWQO01000024">
    <property type="protein sequence ID" value="THD10569.1"/>
    <property type="molecule type" value="Genomic_DNA"/>
</dbReference>
<comment type="cofactor">
    <cofactor evidence="1">
        <name>Mn(2+)</name>
        <dbReference type="ChEBI" id="CHEBI:29035"/>
    </cofactor>
</comment>
<dbReference type="SUPFAM" id="SSF53659">
    <property type="entry name" value="Isocitrate/Isopropylmalate dehydrogenase-like"/>
    <property type="match status" value="1"/>
</dbReference>
<name>A0A4S3KNU0_9GAMM</name>
<feature type="binding site" evidence="14">
    <location>
        <position position="164"/>
    </location>
    <ligand>
        <name>a divalent metal cation</name>
        <dbReference type="ChEBI" id="CHEBI:60240"/>
    </ligand>
</feature>
<dbReference type="GO" id="GO:0016746">
    <property type="term" value="F:acyltransferase activity"/>
    <property type="evidence" value="ECO:0007669"/>
    <property type="project" value="InterPro"/>
</dbReference>
<keyword evidence="7" id="KW-0511">Multifunctional enzyme</keyword>
<dbReference type="Gene3D" id="3.40.50.10380">
    <property type="entry name" value="Malic enzyme, N-terminal domain"/>
    <property type="match status" value="1"/>
</dbReference>
<dbReference type="SUPFAM" id="SSF51735">
    <property type="entry name" value="NAD(P)-binding Rossmann-fold domains"/>
    <property type="match status" value="1"/>
</dbReference>
<evidence type="ECO:0000256" key="7">
    <source>
        <dbReference type="ARBA" id="ARBA00023268"/>
    </source>
</evidence>
<feature type="binding site" evidence="13">
    <location>
        <position position="138"/>
    </location>
    <ligand>
        <name>a divalent metal cation</name>
        <dbReference type="ChEBI" id="CHEBI:60240"/>
    </ligand>
</feature>
<dbReference type="SMART" id="SM01274">
    <property type="entry name" value="malic"/>
    <property type="match status" value="1"/>
</dbReference>
<comment type="cofactor">
    <cofactor evidence="2">
        <name>Mg(2+)</name>
        <dbReference type="ChEBI" id="CHEBI:18420"/>
    </cofactor>
</comment>
<dbReference type="GO" id="GO:0004473">
    <property type="term" value="F:malate dehydrogenase (decarboxylating) (NADP+) activity"/>
    <property type="evidence" value="ECO:0007669"/>
    <property type="project" value="UniProtKB-EC"/>
</dbReference>